<proteinExistence type="predicted"/>
<evidence type="ECO:0000313" key="2">
    <source>
        <dbReference type="Proteomes" id="UP001164539"/>
    </source>
</evidence>
<sequence>MDETVRNSQVLYETRHHASGPYTSNYPPQSSRQVNEGLKGSILSLLTVPGVTKIKEKWSKYRQLRKIKKSVSLFISPRGERIAVAVGNQITIFQKDDDYQEPCGIFAGSGLNAFIYGAWSESHDVLGIVDDTDTIYFIEANGEEITRSKNKHLKGSLPIIGIIAQDETDVQRSCLCSFTVLTSDGLLHHIEISKEPSASISSTCTSSSSFTLRRQFPQNAFCIDYNPKLSLLVVVSNAVTTSLSSTGSTGSCCISLWQRCQNLDLEQLVSTQFEGLYCISKAQEEQFAHPKVQISPQGKFVATSDVTGGLHIFKIDNDSYSLAKFACGEMELFNDIVDFTWWSDHILTLARKSGIVTMVDILSGLKVQESNPVYAVLVLERAEQLQGHVFLLENKSREERQNTSNCDRETSDSNAEQMSGDRLNQSSSLMLRWSLVSFSERSVPEMYSILISNHNYETALDFANCHGLDTDEVFKSQWLCSSQGIDEISMFLSKIKDQTFVLSECVDKIGPTEDAVKALLAHGLCLTNRYKFSESEDDECSKIWDFRIARLQLLQFGDRLETYLGINMGRFSVQEYGKFRVMPINDAGINLAESGKIGALNLLFKRHPYSLASSILQILAAIPETLPVQTYAQLLPGRSPPTKVAMREEDWVECDKMVRFIARLPENHEISVQINTEPIVKLCLGSLWPSVNELSIWYKSRARDIDWYSGQLDNSLCLIDLACHKGLTELQQFHENISYLHQLIYADETNGEICFSMSLTAWEQLSDYEKFCTMLKGVKEENVVKKLQDKAIPFMRNRSHDLTTVGQGEATVDRGSVDHKKDESFLVRWLKEVASDNKLDICLMVIEEGCREIQSNGFFRDKNEAVDCALQCIYLCTATDKWSTMAAILSKLPKKQDSEICFDGLERRLRMAEGHVEAARLLAFYQVPKPMNFFLEAHSDGKGVKQILRLILSKFVRRQPGRADNDWANMWCDMQCLQEKAFPFVDLEYMLMEFCRGLLKAGKFSLARNYLKGTNSITLTPEKAENLVIQAAREYFFSASSLSCSEIWKAKECLNLLPSSRNVKAEADIIDAITVKLVNLGVTLLPMQFRQIKDPMEVIKMAITIQGGAYLHVDELIEVAKLLGLNSPEDISAVEEAIAREAAVAGDLQLAFDLCLVLVKKGHGPIWDLCAAIARGPALENMDVSSRKQLLGFALSHCDQESIGELLHAWKDLDMQGQCENLMMLTGTNSPKFSVQGSSVISLPGCSVQDIVNLKDWSELAEGVGSNDQEVHLNNIKNTLSNVAKNLPIESEINWELLLTENGKILSFAALQLPWLLELSRKAEYAKKMTQGLIPGKQYVSVRTQSMITILSWLARNGFSPKDDLIASLAKSIIEPPATEEEDILGCSFLLNLGDAFNGVEVIEEQLRIREDYQEICSMMNVGLTYSSLHNSGVECEGPFQRRELLWRKFKEKQTPLSSGDLNEIDRVQSTFWREWKQKLEEKKRVADHSRVLEQIIPGVDTSRFLSGDFNYIESVVSSLIESVKMEKKRILNNLLKLAATYGLNHTKVIQHYLSSILISEVWTNDDIISEISEVKEEILGHAPETIKTICSLVYPAVDGCNKQRLAFIYSLLSDCYSRLDAAKKSLPELHLGPTGASMLGLAHIYTIFEQECKRVSFIKNLNFKNIAELGGLNLQSFSSEVYAHISDLTLEALAKMVQTLVSIYTDSVPVGLISWQDVYKYYILSLLTNLESTARTDSDVERPENFQGFINQLEHTYDCCRAYIRLLAPSGALDTMKLYFNVIIPLYGSYGNIPDNSTWQDCLITLMNFWIRVTEEMQEIASSECSVENLSFNPECLMIVLKVLMRLVREDSISPSQGWATIISYINDGLLGSFAAEIFVVCKAMIFSGCGFAAISEVFSKAVAECRFTTSDSKFHDLSHLYLEVMDPILQNLISGLHDHHNLYHLVSSLSKLDGDLDELKRVRHVVWERMVKFSENLQLPSQVRVYALELMQFLSGRNIKSFSSELQSNVLPWEGWDELLNTSKTGEATPISEKLDTSSRFTNTLVALKSTQLAATISPSIEISPDDLLDVEAAVSCFLKLCGGASTDPHLDALVAILEEWEGHFVTNDEVASITEASNIEHNWSNDDWDEGWETFQEVEPLNQDKKMKSPSVHPLHVCWLEIFKKLITISRYRDVLTMIDQSLSKSSGVFLDEDDAKSLNKIVLKIDPFLASKMVLLLPYEEMHLQSLNPVEEKLKQEGISETIGKDQEFLMLSLSSGIISTIITKSCYGNIFSYLCYLVGNFSRQFQETQLSKLMKGGRNECRNMSHDLHLFRRILFPAFISELVKADQQILAGFLITKFMHTNASLSIINVAEASLNKYLGKQLQLQQNEESSLEEMSSSETLKNTFSSLRDKLGNLIQSALSLLSRDVR</sequence>
<organism evidence="1 2">
    <name type="scientific">Melia azedarach</name>
    <name type="common">Chinaberry tree</name>
    <dbReference type="NCBI Taxonomy" id="155640"/>
    <lineage>
        <taxon>Eukaryota</taxon>
        <taxon>Viridiplantae</taxon>
        <taxon>Streptophyta</taxon>
        <taxon>Embryophyta</taxon>
        <taxon>Tracheophyta</taxon>
        <taxon>Spermatophyta</taxon>
        <taxon>Magnoliopsida</taxon>
        <taxon>eudicotyledons</taxon>
        <taxon>Gunneridae</taxon>
        <taxon>Pentapetalae</taxon>
        <taxon>rosids</taxon>
        <taxon>malvids</taxon>
        <taxon>Sapindales</taxon>
        <taxon>Meliaceae</taxon>
        <taxon>Melia</taxon>
    </lineage>
</organism>
<reference evidence="1 2" key="1">
    <citation type="journal article" date="2023" name="Science">
        <title>Complex scaffold remodeling in plant triterpene biosynthesis.</title>
        <authorList>
            <person name="De La Pena R."/>
            <person name="Hodgson H."/>
            <person name="Liu J.C."/>
            <person name="Stephenson M.J."/>
            <person name="Martin A.C."/>
            <person name="Owen C."/>
            <person name="Harkess A."/>
            <person name="Leebens-Mack J."/>
            <person name="Jimenez L.E."/>
            <person name="Osbourn A."/>
            <person name="Sattely E.S."/>
        </authorList>
    </citation>
    <scope>NUCLEOTIDE SEQUENCE [LARGE SCALE GENOMIC DNA]</scope>
    <source>
        <strain evidence="2">cv. JPN11</strain>
        <tissue evidence="1">Leaf</tissue>
    </source>
</reference>
<name>A0ACC1YSL4_MELAZ</name>
<protein>
    <submittedName>
        <fullName evidence="1">MAG2-interacting protein 2-like</fullName>
    </submittedName>
</protein>
<dbReference type="EMBL" id="CM051395">
    <property type="protein sequence ID" value="KAJ4726712.1"/>
    <property type="molecule type" value="Genomic_DNA"/>
</dbReference>
<dbReference type="Proteomes" id="UP001164539">
    <property type="component" value="Chromosome 2"/>
</dbReference>
<comment type="caution">
    <text evidence="1">The sequence shown here is derived from an EMBL/GenBank/DDBJ whole genome shotgun (WGS) entry which is preliminary data.</text>
</comment>
<accession>A0ACC1YSL4</accession>
<evidence type="ECO:0000313" key="1">
    <source>
        <dbReference type="EMBL" id="KAJ4726712.1"/>
    </source>
</evidence>
<gene>
    <name evidence="1" type="ORF">OWV82_005370</name>
</gene>
<keyword evidence="2" id="KW-1185">Reference proteome</keyword>